<dbReference type="STRING" id="180332.GCA_000797495_02109"/>
<dbReference type="EMBL" id="QGQD01000083">
    <property type="protein sequence ID" value="TLC98796.1"/>
    <property type="molecule type" value="Genomic_DNA"/>
</dbReference>
<name>A0A4U8Q2E4_9FIRM</name>
<keyword evidence="1" id="KW-0472">Membrane</keyword>
<accession>A0A4U8Q2E4</accession>
<feature type="transmembrane region" description="Helical" evidence="1">
    <location>
        <begin position="117"/>
        <end position="137"/>
    </location>
</feature>
<dbReference type="RefSeq" id="WP_138003642.1">
    <property type="nucleotide sequence ID" value="NZ_QGQD01000083.1"/>
</dbReference>
<dbReference type="Proteomes" id="UP000306509">
    <property type="component" value="Unassembled WGS sequence"/>
</dbReference>
<gene>
    <name evidence="2" type="ORF">DSM106044_04329</name>
</gene>
<protein>
    <submittedName>
        <fullName evidence="2">Uncharacterized protein</fullName>
    </submittedName>
</protein>
<organism evidence="2 3">
    <name type="scientific">Robinsoniella peoriensis</name>
    <dbReference type="NCBI Taxonomy" id="180332"/>
    <lineage>
        <taxon>Bacteria</taxon>
        <taxon>Bacillati</taxon>
        <taxon>Bacillota</taxon>
        <taxon>Clostridia</taxon>
        <taxon>Lachnospirales</taxon>
        <taxon>Lachnospiraceae</taxon>
        <taxon>Robinsoniella</taxon>
    </lineage>
</organism>
<feature type="transmembrane region" description="Helical" evidence="1">
    <location>
        <begin position="35"/>
        <end position="56"/>
    </location>
</feature>
<dbReference type="AlphaFoldDB" id="A0A4U8Q2E4"/>
<keyword evidence="1" id="KW-0812">Transmembrane</keyword>
<evidence type="ECO:0000313" key="3">
    <source>
        <dbReference type="Proteomes" id="UP000306509"/>
    </source>
</evidence>
<keyword evidence="1" id="KW-1133">Transmembrane helix</keyword>
<feature type="transmembrane region" description="Helical" evidence="1">
    <location>
        <begin position="9"/>
        <end position="29"/>
    </location>
</feature>
<feature type="transmembrane region" description="Helical" evidence="1">
    <location>
        <begin position="94"/>
        <end position="111"/>
    </location>
</feature>
<comment type="caution">
    <text evidence="2">The sequence shown here is derived from an EMBL/GenBank/DDBJ whole genome shotgun (WGS) entry which is preliminary data.</text>
</comment>
<keyword evidence="3" id="KW-1185">Reference proteome</keyword>
<evidence type="ECO:0000256" key="1">
    <source>
        <dbReference type="SAM" id="Phobius"/>
    </source>
</evidence>
<proteinExistence type="predicted"/>
<sequence length="144" mass="15884">MGYKIGKYVIFTVIGLVLGASGAVLAKLYGDAEGIMAVLPFIMIGIGAGVFGQNIGTVFTNLSYRKNPEAAKQIRIDTNDERNVSIRNQAKGKAYDLMIYVFGALMLVYALMQVELWVTLTLVVAYLIVIFANVLYISRYNKNM</sequence>
<reference evidence="2 3" key="1">
    <citation type="journal article" date="2019" name="Anaerobe">
        <title>Detection of Robinsoniella peoriensis in multiple bone samples of a trauma patient.</title>
        <authorList>
            <person name="Schrottner P."/>
            <person name="Hartwich K."/>
            <person name="Bunk B."/>
            <person name="Schober I."/>
            <person name="Helbig S."/>
            <person name="Rudolph W.W."/>
            <person name="Gunzer F."/>
        </authorList>
    </citation>
    <scope>NUCLEOTIDE SEQUENCE [LARGE SCALE GENOMIC DNA]</scope>
    <source>
        <strain evidence="2 3">DSM 106044</strain>
    </source>
</reference>
<evidence type="ECO:0000313" key="2">
    <source>
        <dbReference type="EMBL" id="TLC98796.1"/>
    </source>
</evidence>